<dbReference type="EMBL" id="JAALHA020000001">
    <property type="protein sequence ID" value="MDR9893954.1"/>
    <property type="molecule type" value="Genomic_DNA"/>
</dbReference>
<accession>A0AAP5I389</accession>
<keyword evidence="4" id="KW-1185">Reference proteome</keyword>
<evidence type="ECO:0000256" key="1">
    <source>
        <dbReference type="SAM" id="MobiDB-lite"/>
    </source>
</evidence>
<evidence type="ECO:0000313" key="4">
    <source>
        <dbReference type="Proteomes" id="UP000667802"/>
    </source>
</evidence>
<dbReference type="Proteomes" id="UP000667802">
    <property type="component" value="Unassembled WGS sequence"/>
</dbReference>
<gene>
    <name evidence="3" type="ORF">G7B40_005115</name>
</gene>
<protein>
    <submittedName>
        <fullName evidence="3">Uncharacterized protein</fullName>
    </submittedName>
</protein>
<dbReference type="RefSeq" id="WP_208339613.1">
    <property type="nucleotide sequence ID" value="NZ_CAWQFN010000556.1"/>
</dbReference>
<keyword evidence="2" id="KW-0812">Transmembrane</keyword>
<keyword evidence="2" id="KW-1133">Transmembrane helix</keyword>
<feature type="transmembrane region" description="Helical" evidence="2">
    <location>
        <begin position="57"/>
        <end position="78"/>
    </location>
</feature>
<feature type="compositionally biased region" description="Basic and acidic residues" evidence="1">
    <location>
        <begin position="1"/>
        <end position="15"/>
    </location>
</feature>
<organism evidence="3 4">
    <name type="scientific">Aetokthonos hydrillicola Thurmond2011</name>
    <dbReference type="NCBI Taxonomy" id="2712845"/>
    <lineage>
        <taxon>Bacteria</taxon>
        <taxon>Bacillati</taxon>
        <taxon>Cyanobacteriota</taxon>
        <taxon>Cyanophyceae</taxon>
        <taxon>Nostocales</taxon>
        <taxon>Hapalosiphonaceae</taxon>
        <taxon>Aetokthonos</taxon>
    </lineage>
</organism>
<evidence type="ECO:0000313" key="3">
    <source>
        <dbReference type="EMBL" id="MDR9893954.1"/>
    </source>
</evidence>
<reference evidence="4" key="1">
    <citation type="journal article" date="2021" name="Science">
        <title>Hunting the eagle killer: A cyanobacterial neurotoxin causes vacuolar myelinopathy.</title>
        <authorList>
            <person name="Breinlinger S."/>
            <person name="Phillips T.J."/>
            <person name="Haram B.N."/>
            <person name="Mares J."/>
            <person name="Martinez Yerena J.A."/>
            <person name="Hrouzek P."/>
            <person name="Sobotka R."/>
            <person name="Henderson W.M."/>
            <person name="Schmieder P."/>
            <person name="Williams S.M."/>
            <person name="Lauderdale J.D."/>
            <person name="Wilde H.D."/>
            <person name="Gerrin W."/>
            <person name="Kust A."/>
            <person name="Washington J.W."/>
            <person name="Wagner C."/>
            <person name="Geier B."/>
            <person name="Liebeke M."/>
            <person name="Enke H."/>
            <person name="Niedermeyer T.H.J."/>
            <person name="Wilde S.B."/>
        </authorList>
    </citation>
    <scope>NUCLEOTIDE SEQUENCE [LARGE SCALE GENOMIC DNA]</scope>
    <source>
        <strain evidence="4">Thurmond2011</strain>
    </source>
</reference>
<sequence length="98" mass="10363">MVKSCSRDGVPKDGKSYGNQNPKGTHSPYQNFGSDCVICGLPKEALVGGTSKGVRGAIAAVIVGILTLAAVTSGYGMWQSQSCPSTTRSRTRGVWWKR</sequence>
<feature type="region of interest" description="Disordered" evidence="1">
    <location>
        <begin position="1"/>
        <end position="30"/>
    </location>
</feature>
<comment type="caution">
    <text evidence="3">The sequence shown here is derived from an EMBL/GenBank/DDBJ whole genome shotgun (WGS) entry which is preliminary data.</text>
</comment>
<evidence type="ECO:0000256" key="2">
    <source>
        <dbReference type="SAM" id="Phobius"/>
    </source>
</evidence>
<proteinExistence type="predicted"/>
<feature type="compositionally biased region" description="Polar residues" evidence="1">
    <location>
        <begin position="17"/>
        <end position="30"/>
    </location>
</feature>
<dbReference type="AlphaFoldDB" id="A0AAP5I389"/>
<name>A0AAP5I389_9CYAN</name>
<keyword evidence="2" id="KW-0472">Membrane</keyword>